<dbReference type="PANTHER" id="PTHR43611">
    <property type="entry name" value="ALPHA-D-GLUCOSE 1-PHOSPHATE PHOSPHATASE"/>
    <property type="match status" value="1"/>
</dbReference>
<dbReference type="Gene3D" id="3.40.50.1000">
    <property type="entry name" value="HAD superfamily/HAD-like"/>
    <property type="match status" value="1"/>
</dbReference>
<dbReference type="Proteomes" id="UP000053257">
    <property type="component" value="Unassembled WGS sequence"/>
</dbReference>
<evidence type="ECO:0000313" key="2">
    <source>
        <dbReference type="Proteomes" id="UP000053257"/>
    </source>
</evidence>
<evidence type="ECO:0000313" key="1">
    <source>
        <dbReference type="EMBL" id="KIP02445.1"/>
    </source>
</evidence>
<protein>
    <recommendedName>
        <fullName evidence="3">HAD-like protein</fullName>
    </recommendedName>
</protein>
<organism evidence="1 2">
    <name type="scientific">Phlebiopsis gigantea (strain 11061_1 CR5-6)</name>
    <name type="common">White-rot fungus</name>
    <name type="synonym">Peniophora gigantea</name>
    <dbReference type="NCBI Taxonomy" id="745531"/>
    <lineage>
        <taxon>Eukaryota</taxon>
        <taxon>Fungi</taxon>
        <taxon>Dikarya</taxon>
        <taxon>Basidiomycota</taxon>
        <taxon>Agaricomycotina</taxon>
        <taxon>Agaricomycetes</taxon>
        <taxon>Polyporales</taxon>
        <taxon>Phanerochaetaceae</taxon>
        <taxon>Phlebiopsis</taxon>
    </lineage>
</organism>
<evidence type="ECO:0008006" key="3">
    <source>
        <dbReference type="Google" id="ProtNLM"/>
    </source>
</evidence>
<keyword evidence="2" id="KW-1185">Reference proteome</keyword>
<dbReference type="EMBL" id="KN840675">
    <property type="protein sequence ID" value="KIP02445.1"/>
    <property type="molecule type" value="Genomic_DNA"/>
</dbReference>
<reference evidence="1 2" key="1">
    <citation type="journal article" date="2014" name="PLoS Genet.">
        <title>Analysis of the Phlebiopsis gigantea genome, transcriptome and secretome provides insight into its pioneer colonization strategies of wood.</title>
        <authorList>
            <person name="Hori C."/>
            <person name="Ishida T."/>
            <person name="Igarashi K."/>
            <person name="Samejima M."/>
            <person name="Suzuki H."/>
            <person name="Master E."/>
            <person name="Ferreira P."/>
            <person name="Ruiz-Duenas F.J."/>
            <person name="Held B."/>
            <person name="Canessa P."/>
            <person name="Larrondo L.F."/>
            <person name="Schmoll M."/>
            <person name="Druzhinina I.S."/>
            <person name="Kubicek C.P."/>
            <person name="Gaskell J.A."/>
            <person name="Kersten P."/>
            <person name="St John F."/>
            <person name="Glasner J."/>
            <person name="Sabat G."/>
            <person name="Splinter BonDurant S."/>
            <person name="Syed K."/>
            <person name="Yadav J."/>
            <person name="Mgbeahuruike A.C."/>
            <person name="Kovalchuk A."/>
            <person name="Asiegbu F.O."/>
            <person name="Lackner G."/>
            <person name="Hoffmeister D."/>
            <person name="Rencoret J."/>
            <person name="Gutierrez A."/>
            <person name="Sun H."/>
            <person name="Lindquist E."/>
            <person name="Barry K."/>
            <person name="Riley R."/>
            <person name="Grigoriev I.V."/>
            <person name="Henrissat B."/>
            <person name="Kues U."/>
            <person name="Berka R.M."/>
            <person name="Martinez A.T."/>
            <person name="Covert S.F."/>
            <person name="Blanchette R.A."/>
            <person name="Cullen D."/>
        </authorList>
    </citation>
    <scope>NUCLEOTIDE SEQUENCE [LARGE SCALE GENOMIC DNA]</scope>
    <source>
        <strain evidence="1 2">11061_1 CR5-6</strain>
    </source>
</reference>
<dbReference type="InterPro" id="IPR023214">
    <property type="entry name" value="HAD_sf"/>
</dbReference>
<gene>
    <name evidence="1" type="ORF">PHLGIDRAFT_293430</name>
</gene>
<dbReference type="HOGENOM" id="CLU_019989_1_0_1"/>
<sequence length="478" mass="53418">MAATLIPHCDTLIFDIGDVLYTWSPNTPTPISPQTLKSILSSPTWALYECGKLTEEECYERAASEHSTDATNVARAFEHARESLLPNTELLSFIERLKQESQGKLRVFAMSNISQPDFEALVAKKSVDWTIFDHVFTSAAAGMRKPDLCFYRYVSDRVGCNPATTAFIDDKAENVLSARSLGMHGLVYHQLEDARTTLRSLVGDPIQRGRCFLESQRGGHNSVTETGLVVEENFTQLLLLEATGDRQLVNLKGMSECGKMNFFHGKPLLTTAEFPYDLDTTSLAMTILQPDREVVDAVLEEMLEYRNEDGIILTYFDISRARMDPVVCVNVLTLFCSHNRGAELAPTRNWVFDVLKHKAYLDGTRYYKTPEAFLYFLTRLLLAAKSDDFASYIRPVLEDRLRERIGAPGDALSLAMRVIACARMGVKNTVDLQRLLSLQREDGSWGPGEMCKYGSSGINIGNFGLSTALAIQAIEMLD</sequence>
<dbReference type="InterPro" id="IPR006439">
    <property type="entry name" value="HAD-SF_hydro_IA"/>
</dbReference>
<dbReference type="SUPFAM" id="SSF56784">
    <property type="entry name" value="HAD-like"/>
    <property type="match status" value="1"/>
</dbReference>
<name>A0A0C3S3J5_PHLG1</name>
<accession>A0A0C3S3J5</accession>
<dbReference type="OrthoDB" id="2012566at2759"/>
<dbReference type="GO" id="GO:0016791">
    <property type="term" value="F:phosphatase activity"/>
    <property type="evidence" value="ECO:0007669"/>
    <property type="project" value="UniProtKB-ARBA"/>
</dbReference>
<dbReference type="AlphaFoldDB" id="A0A0C3S3J5"/>
<dbReference type="NCBIfam" id="TIGR01509">
    <property type="entry name" value="HAD-SF-IA-v3"/>
    <property type="match status" value="1"/>
</dbReference>
<dbReference type="InterPro" id="IPR036412">
    <property type="entry name" value="HAD-like_sf"/>
</dbReference>
<proteinExistence type="predicted"/>
<dbReference type="STRING" id="745531.A0A0C3S3J5"/>
<dbReference type="InterPro" id="IPR023198">
    <property type="entry name" value="PGP-like_dom2"/>
</dbReference>
<dbReference type="PANTHER" id="PTHR43611:SF3">
    <property type="entry name" value="FLAVIN MONONUCLEOTIDE HYDROLASE 1, CHLOROPLATIC"/>
    <property type="match status" value="1"/>
</dbReference>
<dbReference type="Gene3D" id="1.10.150.240">
    <property type="entry name" value="Putative phosphatase, domain 2"/>
    <property type="match status" value="1"/>
</dbReference>